<name>A0A839QJD8_9MICC</name>
<keyword evidence="6" id="KW-1185">Reference proteome</keyword>
<dbReference type="SMART" id="SM00347">
    <property type="entry name" value="HTH_MARR"/>
    <property type="match status" value="1"/>
</dbReference>
<evidence type="ECO:0000313" key="5">
    <source>
        <dbReference type="EMBL" id="MBB2994655.1"/>
    </source>
</evidence>
<dbReference type="RefSeq" id="WP_183510007.1">
    <property type="nucleotide sequence ID" value="NZ_BAABGK010000023.1"/>
</dbReference>
<keyword evidence="2 5" id="KW-0238">DNA-binding</keyword>
<dbReference type="SUPFAM" id="SSF46785">
    <property type="entry name" value="Winged helix' DNA-binding domain"/>
    <property type="match status" value="1"/>
</dbReference>
<keyword evidence="1" id="KW-0805">Transcription regulation</keyword>
<evidence type="ECO:0000256" key="2">
    <source>
        <dbReference type="ARBA" id="ARBA00023125"/>
    </source>
</evidence>
<dbReference type="InterPro" id="IPR000835">
    <property type="entry name" value="HTH_MarR-typ"/>
</dbReference>
<dbReference type="InterPro" id="IPR023187">
    <property type="entry name" value="Tscrpt_reg_MarR-type_CS"/>
</dbReference>
<dbReference type="GO" id="GO:0003677">
    <property type="term" value="F:DNA binding"/>
    <property type="evidence" value="ECO:0007669"/>
    <property type="project" value="UniProtKB-KW"/>
</dbReference>
<reference evidence="5 6" key="1">
    <citation type="submission" date="2020-08" db="EMBL/GenBank/DDBJ databases">
        <title>Sequencing the genomes of 1000 actinobacteria strains.</title>
        <authorList>
            <person name="Klenk H.-P."/>
        </authorList>
    </citation>
    <scope>NUCLEOTIDE SEQUENCE [LARGE SCALE GENOMIC DNA]</scope>
    <source>
        <strain evidence="5 6">DSM 22826</strain>
    </source>
</reference>
<dbReference type="EMBL" id="JACHVS010000001">
    <property type="protein sequence ID" value="MBB2994655.1"/>
    <property type="molecule type" value="Genomic_DNA"/>
</dbReference>
<dbReference type="Gene3D" id="1.10.10.10">
    <property type="entry name" value="Winged helix-like DNA-binding domain superfamily/Winged helix DNA-binding domain"/>
    <property type="match status" value="1"/>
</dbReference>
<dbReference type="Proteomes" id="UP000523000">
    <property type="component" value="Unassembled WGS sequence"/>
</dbReference>
<dbReference type="InterPro" id="IPR036388">
    <property type="entry name" value="WH-like_DNA-bd_sf"/>
</dbReference>
<evidence type="ECO:0000256" key="1">
    <source>
        <dbReference type="ARBA" id="ARBA00023015"/>
    </source>
</evidence>
<dbReference type="PRINTS" id="PR00598">
    <property type="entry name" value="HTHMARR"/>
</dbReference>
<evidence type="ECO:0000256" key="3">
    <source>
        <dbReference type="ARBA" id="ARBA00023163"/>
    </source>
</evidence>
<evidence type="ECO:0000259" key="4">
    <source>
        <dbReference type="PROSITE" id="PS50995"/>
    </source>
</evidence>
<proteinExistence type="predicted"/>
<evidence type="ECO:0000313" key="6">
    <source>
        <dbReference type="Proteomes" id="UP000523000"/>
    </source>
</evidence>
<keyword evidence="3" id="KW-0804">Transcription</keyword>
<dbReference type="GO" id="GO:0003700">
    <property type="term" value="F:DNA-binding transcription factor activity"/>
    <property type="evidence" value="ECO:0007669"/>
    <property type="project" value="InterPro"/>
</dbReference>
<organism evidence="5 6">
    <name type="scientific">Paeniglutamicibacter cryotolerans</name>
    <dbReference type="NCBI Taxonomy" id="670079"/>
    <lineage>
        <taxon>Bacteria</taxon>
        <taxon>Bacillati</taxon>
        <taxon>Actinomycetota</taxon>
        <taxon>Actinomycetes</taxon>
        <taxon>Micrococcales</taxon>
        <taxon>Micrococcaceae</taxon>
        <taxon>Paeniglutamicibacter</taxon>
    </lineage>
</organism>
<sequence length="162" mass="17726">MNCLTDPFSLQAAGAGSDSALTEAIGEVEKQFGTMVIKARTSIRDRAAAIHPELHPMGFKVLTILSQSGPMQQVGLAEAVRIDKAMMSRTIKQLEEFGLVSRCTDPSDGRALLVDMTAEARKRYDATLAHARKLLHDRFSTWDLAEVQRLADLLARLNESSG</sequence>
<dbReference type="PANTHER" id="PTHR33164:SF57">
    <property type="entry name" value="MARR-FAMILY TRANSCRIPTIONAL REGULATOR"/>
    <property type="match status" value="1"/>
</dbReference>
<dbReference type="InterPro" id="IPR039422">
    <property type="entry name" value="MarR/SlyA-like"/>
</dbReference>
<accession>A0A839QJD8</accession>
<gene>
    <name evidence="5" type="ORF">E9229_000846</name>
</gene>
<dbReference type="PANTHER" id="PTHR33164">
    <property type="entry name" value="TRANSCRIPTIONAL REGULATOR, MARR FAMILY"/>
    <property type="match status" value="1"/>
</dbReference>
<dbReference type="InterPro" id="IPR036390">
    <property type="entry name" value="WH_DNA-bd_sf"/>
</dbReference>
<dbReference type="PROSITE" id="PS50995">
    <property type="entry name" value="HTH_MARR_2"/>
    <property type="match status" value="1"/>
</dbReference>
<dbReference type="Pfam" id="PF01047">
    <property type="entry name" value="MarR"/>
    <property type="match status" value="1"/>
</dbReference>
<feature type="domain" description="HTH marR-type" evidence="4">
    <location>
        <begin position="18"/>
        <end position="159"/>
    </location>
</feature>
<dbReference type="AlphaFoldDB" id="A0A839QJD8"/>
<dbReference type="PROSITE" id="PS01117">
    <property type="entry name" value="HTH_MARR_1"/>
    <property type="match status" value="1"/>
</dbReference>
<comment type="caution">
    <text evidence="5">The sequence shown here is derived from an EMBL/GenBank/DDBJ whole genome shotgun (WGS) entry which is preliminary data.</text>
</comment>
<dbReference type="GO" id="GO:0006950">
    <property type="term" value="P:response to stress"/>
    <property type="evidence" value="ECO:0007669"/>
    <property type="project" value="TreeGrafter"/>
</dbReference>
<protein>
    <submittedName>
        <fullName evidence="5">DNA-binding MarR family transcriptional regulator</fullName>
    </submittedName>
</protein>